<dbReference type="EMBL" id="JACIIZ010000005">
    <property type="protein sequence ID" value="MBB6251518.1"/>
    <property type="molecule type" value="Genomic_DNA"/>
</dbReference>
<sequence length="119" mass="11757">MFALLKKSARTAAPFAAAAVLVVAIPLSACAAAGGEVVVTPAVHQACQAMGLYPANADFAACTAVLTQAKGGHAQAVSPQVGREQQACAQAGVTPGTSAFSACVDNLDAALTQQTLMAN</sequence>
<feature type="signal peptide" evidence="1">
    <location>
        <begin position="1"/>
        <end position="31"/>
    </location>
</feature>
<evidence type="ECO:0000313" key="2">
    <source>
        <dbReference type="EMBL" id="MBB6251518.1"/>
    </source>
</evidence>
<evidence type="ECO:0000256" key="1">
    <source>
        <dbReference type="SAM" id="SignalP"/>
    </source>
</evidence>
<feature type="chain" id="PRO_5030803399" description="Secreted protein" evidence="1">
    <location>
        <begin position="32"/>
        <end position="119"/>
    </location>
</feature>
<gene>
    <name evidence="2" type="ORF">FHS74_002069</name>
</gene>
<dbReference type="RefSeq" id="WP_184800075.1">
    <property type="nucleotide sequence ID" value="NZ_JACIIZ010000005.1"/>
</dbReference>
<reference evidence="2 3" key="1">
    <citation type="submission" date="2020-08" db="EMBL/GenBank/DDBJ databases">
        <title>Genomic Encyclopedia of Type Strains, Phase IV (KMG-IV): sequencing the most valuable type-strain genomes for metagenomic binning, comparative biology and taxonomic classification.</title>
        <authorList>
            <person name="Goeker M."/>
        </authorList>
    </citation>
    <scope>NUCLEOTIDE SEQUENCE [LARGE SCALE GENOMIC DNA]</scope>
    <source>
        <strain evidence="2 3">DSM 22198</strain>
    </source>
</reference>
<evidence type="ECO:0000313" key="3">
    <source>
        <dbReference type="Proteomes" id="UP000539175"/>
    </source>
</evidence>
<organism evidence="2 3">
    <name type="scientific">Nitrospirillum iridis</name>
    <dbReference type="NCBI Taxonomy" id="765888"/>
    <lineage>
        <taxon>Bacteria</taxon>
        <taxon>Pseudomonadati</taxon>
        <taxon>Pseudomonadota</taxon>
        <taxon>Alphaproteobacteria</taxon>
        <taxon>Rhodospirillales</taxon>
        <taxon>Azospirillaceae</taxon>
        <taxon>Nitrospirillum</taxon>
    </lineage>
</organism>
<name>A0A7X0ECD3_9PROT</name>
<keyword evidence="3" id="KW-1185">Reference proteome</keyword>
<protein>
    <recommendedName>
        <fullName evidence="4">Secreted protein</fullName>
    </recommendedName>
</protein>
<proteinExistence type="predicted"/>
<accession>A0A7X0ECD3</accession>
<evidence type="ECO:0008006" key="4">
    <source>
        <dbReference type="Google" id="ProtNLM"/>
    </source>
</evidence>
<keyword evidence="1" id="KW-0732">Signal</keyword>
<dbReference type="AlphaFoldDB" id="A0A7X0ECD3"/>
<comment type="caution">
    <text evidence="2">The sequence shown here is derived from an EMBL/GenBank/DDBJ whole genome shotgun (WGS) entry which is preliminary data.</text>
</comment>
<dbReference type="Proteomes" id="UP000539175">
    <property type="component" value="Unassembled WGS sequence"/>
</dbReference>